<evidence type="ECO:0000313" key="1">
    <source>
        <dbReference type="EMBL" id="KAA8562061.1"/>
    </source>
</evidence>
<dbReference type="AlphaFoldDB" id="A0A5M9IZQ8"/>
<gene>
    <name evidence="1" type="ORF">FX985_02127</name>
</gene>
<comment type="caution">
    <text evidence="1">The sequence shown here is derived from an EMBL/GenBank/DDBJ whole genome shotgun (WGS) entry which is preliminary data.</text>
</comment>
<name>A0A5M9IZQ8_9PSED</name>
<evidence type="ECO:0000313" key="2">
    <source>
        <dbReference type="Proteomes" id="UP000323425"/>
    </source>
</evidence>
<organism evidence="1 2">
    <name type="scientific">Pseudomonas extremaustralis</name>
    <dbReference type="NCBI Taxonomy" id="359110"/>
    <lineage>
        <taxon>Bacteria</taxon>
        <taxon>Pseudomonadati</taxon>
        <taxon>Pseudomonadota</taxon>
        <taxon>Gammaproteobacteria</taxon>
        <taxon>Pseudomonadales</taxon>
        <taxon>Pseudomonadaceae</taxon>
        <taxon>Pseudomonas</taxon>
    </lineage>
</organism>
<protein>
    <submittedName>
        <fullName evidence="1">Uncharacterized protein</fullName>
    </submittedName>
</protein>
<reference evidence="1 2" key="1">
    <citation type="journal article" date="2018" name="Plant Biotechnol. Rep.">
        <title>Diversity and antifungal activity of endophytic bacteria associated with Panax ginseng seedlings.</title>
        <authorList>
            <person name="Park J.M."/>
            <person name="Hong C.E."/>
            <person name="Jo S.H."/>
        </authorList>
    </citation>
    <scope>NUCLEOTIDE SEQUENCE [LARGE SCALE GENOMIC DNA]</scope>
    <source>
        <strain evidence="1 2">PgKB38</strain>
    </source>
</reference>
<sequence length="44" mass="4720">MPVMYSFHSNILVGPEAAIGGKSNRRTAPPTFKSRGISQIVVGF</sequence>
<dbReference type="Proteomes" id="UP000323425">
    <property type="component" value="Unassembled WGS sequence"/>
</dbReference>
<dbReference type="EMBL" id="VTFH01000001">
    <property type="protein sequence ID" value="KAA8562061.1"/>
    <property type="molecule type" value="Genomic_DNA"/>
</dbReference>
<accession>A0A5M9IZQ8</accession>
<proteinExistence type="predicted"/>